<evidence type="ECO:0000313" key="7">
    <source>
        <dbReference type="Proteomes" id="UP000006174"/>
    </source>
</evidence>
<dbReference type="InterPro" id="IPR000560">
    <property type="entry name" value="His_Pase_clade-2"/>
</dbReference>
<dbReference type="InterPro" id="IPR029033">
    <property type="entry name" value="His_PPase_superfam"/>
</dbReference>
<keyword evidence="4" id="KW-1015">Disulfide bond</keyword>
<keyword evidence="1" id="KW-0378">Hydrolase</keyword>
<dbReference type="eggNOG" id="KOG1382">
    <property type="taxonomic scope" value="Eukaryota"/>
</dbReference>
<dbReference type="SUPFAM" id="SSF53254">
    <property type="entry name" value="Phosphoglycerate mutase-like"/>
    <property type="match status" value="1"/>
</dbReference>
<organism evidence="6 7">
    <name type="scientific">Ustilago hordei</name>
    <name type="common">Barley covered smut fungus</name>
    <dbReference type="NCBI Taxonomy" id="120017"/>
    <lineage>
        <taxon>Eukaryota</taxon>
        <taxon>Fungi</taxon>
        <taxon>Dikarya</taxon>
        <taxon>Basidiomycota</taxon>
        <taxon>Ustilaginomycotina</taxon>
        <taxon>Ustilaginomycetes</taxon>
        <taxon>Ustilaginales</taxon>
        <taxon>Ustilaginaceae</taxon>
        <taxon>Ustilago</taxon>
    </lineage>
</organism>
<dbReference type="STRING" id="1128400.I2FYU2"/>
<dbReference type="InterPro" id="IPR016274">
    <property type="entry name" value="Histidine_acid_Pase_euk"/>
</dbReference>
<evidence type="ECO:0000256" key="2">
    <source>
        <dbReference type="ARBA" id="ARBA00023180"/>
    </source>
</evidence>
<dbReference type="CDD" id="cd07061">
    <property type="entry name" value="HP_HAP_like"/>
    <property type="match status" value="1"/>
</dbReference>
<keyword evidence="5" id="KW-0732">Signal</keyword>
<dbReference type="OrthoDB" id="6509975at2759"/>
<dbReference type="PIRSF" id="PIRSF000894">
    <property type="entry name" value="Acid_phosphatase"/>
    <property type="match status" value="1"/>
</dbReference>
<feature type="active site" description="Nucleophile" evidence="3">
    <location>
        <position position="75"/>
    </location>
</feature>
<dbReference type="PANTHER" id="PTHR20963:SF18">
    <property type="entry name" value="ACID PHOSPHATASE PHO11-RELATED"/>
    <property type="match status" value="1"/>
</dbReference>
<evidence type="ECO:0000256" key="3">
    <source>
        <dbReference type="PIRSR" id="PIRSR000894-1"/>
    </source>
</evidence>
<feature type="disulfide bond" evidence="4">
    <location>
        <begin position="229"/>
        <end position="483"/>
    </location>
</feature>
<feature type="disulfide bond" evidence="4">
    <location>
        <begin position="447"/>
        <end position="462"/>
    </location>
</feature>
<feature type="disulfide bond" evidence="4">
    <location>
        <begin position="64"/>
        <end position="422"/>
    </location>
</feature>
<evidence type="ECO:0000256" key="1">
    <source>
        <dbReference type="ARBA" id="ARBA00022801"/>
    </source>
</evidence>
<protein>
    <submittedName>
        <fullName evidence="6">Related to 3-phytase A</fullName>
    </submittedName>
</protein>
<comment type="caution">
    <text evidence="6">The sequence shown here is derived from an EMBL/GenBank/DDBJ whole genome shotgun (WGS) entry which is preliminary data.</text>
</comment>
<accession>I2FYU2</accession>
<dbReference type="GO" id="GO:0003993">
    <property type="term" value="F:acid phosphatase activity"/>
    <property type="evidence" value="ECO:0007669"/>
    <property type="project" value="TreeGrafter"/>
</dbReference>
<dbReference type="HOGENOM" id="CLU_020880_0_1_1"/>
<sequence length="485" mass="53503">MRQWKPALLALASTLGYGTSLWPTTQQGQAVDPSILTSLGAWSFYVPNGDIGRYDIPDAVFPGCEVDQVNLFMRHDFRGPSKGVGSGIATMISNIVNASNAEDSSWNFAIGDGQSHPELHFLSGLKDSYKAVPSELLTAYGEQDAHASGYRFKKMYGYLLGHMDWYNTPVNQSLPVFVRTTDQSRVNVTSWTFSEGFMGPDWRNRLAAPLLTLPDSSKAYNDSLAVGTCPFSQNDTSSDDAFAIWNDVYLPKVVQRLQRALPNLNLTTSDVQAMQNACPFQSAYLSHLSPFCAIFNLHEWELYSYGQDLQQFENAGYGGPFGRAWGVGWVNELLARLTDSPVTDRTSTNTTLDADKITFPLGLPVYLDFTHDTQLASAVAVMGLLKDGRKLDPTKYPSKDRLWNTAHIVPMGGRMVVERLTCRGKPQKYVRILLNDAVLPVSGLKECGVQAQGRKHAAAGLCKLSDFVTSQSFAQAGGDWRNCYL</sequence>
<feature type="active site" description="Proton donor" evidence="3">
    <location>
        <position position="372"/>
    </location>
</feature>
<dbReference type="PANTHER" id="PTHR20963">
    <property type="entry name" value="MULTIPLE INOSITOL POLYPHOSPHATE PHOSPHATASE-RELATED"/>
    <property type="match status" value="1"/>
</dbReference>
<feature type="disulfide bond" evidence="4">
    <location>
        <begin position="278"/>
        <end position="292"/>
    </location>
</feature>
<keyword evidence="7" id="KW-1185">Reference proteome</keyword>
<name>I2FYU2_USTHO</name>
<gene>
    <name evidence="6" type="ORF">UHOR_05245</name>
</gene>
<keyword evidence="2" id="KW-0325">Glycoprotein</keyword>
<dbReference type="Proteomes" id="UP000006174">
    <property type="component" value="Unassembled WGS sequence"/>
</dbReference>
<dbReference type="OMA" id="VVERMEC"/>
<proteinExistence type="predicted"/>
<evidence type="ECO:0000256" key="4">
    <source>
        <dbReference type="PIRSR" id="PIRSR000894-2"/>
    </source>
</evidence>
<evidence type="ECO:0000256" key="5">
    <source>
        <dbReference type="SAM" id="SignalP"/>
    </source>
</evidence>
<feature type="chain" id="PRO_5003658454" evidence="5">
    <location>
        <begin position="21"/>
        <end position="485"/>
    </location>
</feature>
<reference evidence="6 7" key="1">
    <citation type="journal article" date="2012" name="Plant Cell">
        <title>Genome comparison of barley and maize smut fungi reveals targeted loss of RNA silencing components and species-specific presence of transposable elements.</title>
        <authorList>
            <person name="Laurie J.D."/>
            <person name="Ali S."/>
            <person name="Linning R."/>
            <person name="Mannhaupt G."/>
            <person name="Wong P."/>
            <person name="Gueldener U."/>
            <person name="Muensterkoetter M."/>
            <person name="Moore R."/>
            <person name="Kahmann R."/>
            <person name="Bakkeren G."/>
            <person name="Schirawski J."/>
        </authorList>
    </citation>
    <scope>NUCLEOTIDE SEQUENCE [LARGE SCALE GENOMIC DNA]</scope>
    <source>
        <strain evidence="7">Uh4875-4</strain>
    </source>
</reference>
<feature type="signal peptide" evidence="5">
    <location>
        <begin position="1"/>
        <end position="20"/>
    </location>
</feature>
<dbReference type="Gene3D" id="3.40.50.1240">
    <property type="entry name" value="Phosphoglycerate mutase-like"/>
    <property type="match status" value="1"/>
</dbReference>
<dbReference type="EMBL" id="CAGI01000170">
    <property type="protein sequence ID" value="CCF52085.1"/>
    <property type="molecule type" value="Genomic_DNA"/>
</dbReference>
<evidence type="ECO:0000313" key="6">
    <source>
        <dbReference type="EMBL" id="CCF52085.1"/>
    </source>
</evidence>
<dbReference type="Pfam" id="PF00328">
    <property type="entry name" value="His_Phos_2"/>
    <property type="match status" value="1"/>
</dbReference>
<dbReference type="AlphaFoldDB" id="I2FYU2"/>